<dbReference type="AlphaFoldDB" id="A0A0L7LSG6"/>
<dbReference type="STRING" id="104452.A0A0L7LSG6"/>
<dbReference type="PANTHER" id="PTHR12948">
    <property type="entry name" value="NEDD8 ULTIMATE BUSTER-1 BS4 PROTEIN"/>
    <property type="match status" value="1"/>
</dbReference>
<protein>
    <submittedName>
        <fullName evidence="3">NEDD8 ultimate buster 1</fullName>
    </submittedName>
</protein>
<name>A0A0L7LSG6_OPEBR</name>
<dbReference type="InterPro" id="IPR039749">
    <property type="entry name" value="NUB1"/>
</dbReference>
<comment type="caution">
    <text evidence="3">The sequence shown here is derived from an EMBL/GenBank/DDBJ whole genome shotgun (WGS) entry which is preliminary data.</text>
</comment>
<dbReference type="Proteomes" id="UP000037510">
    <property type="component" value="Unassembled WGS sequence"/>
</dbReference>
<dbReference type="SUPFAM" id="SSF46934">
    <property type="entry name" value="UBA-like"/>
    <property type="match status" value="1"/>
</dbReference>
<dbReference type="PANTHER" id="PTHR12948:SF3">
    <property type="entry name" value="NEDD8 ULTIMATE BUSTER 1"/>
    <property type="match status" value="1"/>
</dbReference>
<dbReference type="Gene3D" id="1.10.8.10">
    <property type="entry name" value="DNA helicase RuvA subunit, C-terminal domain"/>
    <property type="match status" value="1"/>
</dbReference>
<reference evidence="3 4" key="1">
    <citation type="journal article" date="2015" name="Genome Biol. Evol.">
        <title>The genome of winter moth (Operophtera brumata) provides a genomic perspective on sexual dimorphism and phenology.</title>
        <authorList>
            <person name="Derks M.F."/>
            <person name="Smit S."/>
            <person name="Salis L."/>
            <person name="Schijlen E."/>
            <person name="Bossers A."/>
            <person name="Mateman C."/>
            <person name="Pijl A.S."/>
            <person name="de Ridder D."/>
            <person name="Groenen M.A."/>
            <person name="Visser M.E."/>
            <person name="Megens H.J."/>
        </authorList>
    </citation>
    <scope>NUCLEOTIDE SEQUENCE [LARGE SCALE GENOMIC DNA]</scope>
    <source>
        <strain evidence="3">WM2013NL</strain>
        <tissue evidence="3">Head and thorax</tissue>
    </source>
</reference>
<evidence type="ECO:0000259" key="2">
    <source>
        <dbReference type="PROSITE" id="PS50030"/>
    </source>
</evidence>
<accession>A0A0L7LSG6</accession>
<dbReference type="InterPro" id="IPR009060">
    <property type="entry name" value="UBA-like_sf"/>
</dbReference>
<dbReference type="InterPro" id="IPR015940">
    <property type="entry name" value="UBA"/>
</dbReference>
<dbReference type="PROSITE" id="PS50030">
    <property type="entry name" value="UBA"/>
    <property type="match status" value="1"/>
</dbReference>
<dbReference type="SMART" id="SM00165">
    <property type="entry name" value="UBA"/>
    <property type="match status" value="2"/>
</dbReference>
<feature type="domain" description="UBA" evidence="2">
    <location>
        <begin position="243"/>
        <end position="284"/>
    </location>
</feature>
<evidence type="ECO:0000313" key="3">
    <source>
        <dbReference type="EMBL" id="KOB78397.1"/>
    </source>
</evidence>
<dbReference type="EMBL" id="JTDY01000183">
    <property type="protein sequence ID" value="KOB78397.1"/>
    <property type="molecule type" value="Genomic_DNA"/>
</dbReference>
<sequence length="404" mass="44339">METSLQHEDLLIKLRAKLNEDKIKLWEPPYIAPDNSVNQSLKELAAKYTSLGTDTESVLNALHELQLHSLDRSKANAEFKETGLATFRVKATVPGERPQVFNIQKKLDALGSEIETDLQWEGGEADPQSRGARTQERSSNHGSYYDCPEEARQEDTMYMEMRQTRDDATLLSECAGEAADDELEYMKPMNSQGEAVSSGAGLVAGSRPATQSLSSAGDAAARLARAERAFIASYGPDGERLVALKGNAALTQLMELGWSEGAARAGLRAAGGEPTRAHNYLADKEARRDLAAALAEMGHVRRKAALALRLTNNHAADAVRILQEQPELVQLPRPVPPPALEQRLRGNTRNLRITKEDSVMCSRRKERQEALGRLTAALGADEDAYLDTSLVEEESFLAQYKSLL</sequence>
<evidence type="ECO:0000313" key="4">
    <source>
        <dbReference type="Proteomes" id="UP000037510"/>
    </source>
</evidence>
<evidence type="ECO:0000256" key="1">
    <source>
        <dbReference type="SAM" id="MobiDB-lite"/>
    </source>
</evidence>
<feature type="region of interest" description="Disordered" evidence="1">
    <location>
        <begin position="120"/>
        <end position="147"/>
    </location>
</feature>
<dbReference type="GO" id="GO:2000058">
    <property type="term" value="P:regulation of ubiquitin-dependent protein catabolic process"/>
    <property type="evidence" value="ECO:0007669"/>
    <property type="project" value="TreeGrafter"/>
</dbReference>
<proteinExistence type="predicted"/>
<organism evidence="3 4">
    <name type="scientific">Operophtera brumata</name>
    <name type="common">Winter moth</name>
    <name type="synonym">Phalaena brumata</name>
    <dbReference type="NCBI Taxonomy" id="104452"/>
    <lineage>
        <taxon>Eukaryota</taxon>
        <taxon>Metazoa</taxon>
        <taxon>Ecdysozoa</taxon>
        <taxon>Arthropoda</taxon>
        <taxon>Hexapoda</taxon>
        <taxon>Insecta</taxon>
        <taxon>Pterygota</taxon>
        <taxon>Neoptera</taxon>
        <taxon>Endopterygota</taxon>
        <taxon>Lepidoptera</taxon>
        <taxon>Glossata</taxon>
        <taxon>Ditrysia</taxon>
        <taxon>Geometroidea</taxon>
        <taxon>Geometridae</taxon>
        <taxon>Larentiinae</taxon>
        <taxon>Operophtera</taxon>
    </lineage>
</organism>
<gene>
    <name evidence="3" type="ORF">OBRU01_02426</name>
</gene>
<keyword evidence="4" id="KW-1185">Reference proteome</keyword>